<accession>A0A6A4PFS9</accession>
<sequence>MDDSNKWLYFCNNFIPLSPTYPSLPPQFQESEPHNPFSLGTSVNENMESFFQNYDWTLINSPSNNEIPNAADFFDVRSTENHSDLIPINEIQSYDSDNLFTNNNEAVVPMLNSVVAANSSNHEYQENNANNNTESLTSSMGNGGNKDSTNKTNGDSSTRNNVEATRKRTSHNSGKTKALYRGVTRHVSTGRYEAHLWDSSIKREGQSKKGYQGGYDTAEKAARAYDLAALKYWGESTTINFPIGNYEKELEEMKNMTKHDFVAAIKRKSSGFSRGASMYRGVTRHYQNGKWQAKMGKVVEGKDLYLGTFNTEEDAARAYDIAAIKFRGPNAMTNFDISHYDVKTIIESRTLSIRGGASKRLNGYINIGSSSSIMDNNGGDSSHWNDNGAGFTGNNNDLVEMTSNSSLSVMDNNGGDSDNWNYNGADFIGNNNGLVEMTSNSSLSVMDNNGGNFDNWNYNGADFIGNKNGLVEMTSNSSLSVMNSNGGDYNHWNYNGTDFIRNNNELVEMTSSSPLYVMDNNDGDSNHWNYSGAGFTGNNNDIVEMISNSSSSVMDNNGGYSNHYWNYNGASFIGNNNGLVEMTSNSSSFVMDNNGGYSNHWNYNGAGFIGNNNGLVEMTSNYSSCVIDNNGGDDSNNDLFGMALNSSASVMDNNGGDYNHWNYNGADYIGNNNDLVGMTSNSSSSLIDNNGGGGSNNALFGMTLNSSLSEEDKLSLMVDYDIATKGYSGWLTNSINAWNVDFTKWP</sequence>
<evidence type="ECO:0000256" key="5">
    <source>
        <dbReference type="ARBA" id="ARBA00023242"/>
    </source>
</evidence>
<proteinExistence type="predicted"/>
<feature type="compositionally biased region" description="Polar residues" evidence="6">
    <location>
        <begin position="133"/>
        <end position="163"/>
    </location>
</feature>
<evidence type="ECO:0000256" key="6">
    <source>
        <dbReference type="SAM" id="MobiDB-lite"/>
    </source>
</evidence>
<dbReference type="AlphaFoldDB" id="A0A6A4PFS9"/>
<dbReference type="GO" id="GO:0003677">
    <property type="term" value="F:DNA binding"/>
    <property type="evidence" value="ECO:0007669"/>
    <property type="project" value="UniProtKB-KW"/>
</dbReference>
<dbReference type="PROSITE" id="PS51032">
    <property type="entry name" value="AP2_ERF"/>
    <property type="match status" value="2"/>
</dbReference>
<dbReference type="Proteomes" id="UP000447434">
    <property type="component" value="Chromosome 14"/>
</dbReference>
<evidence type="ECO:0000256" key="4">
    <source>
        <dbReference type="ARBA" id="ARBA00023163"/>
    </source>
</evidence>
<dbReference type="SUPFAM" id="SSF54171">
    <property type="entry name" value="DNA-binding domain"/>
    <property type="match status" value="2"/>
</dbReference>
<evidence type="ECO:0000313" key="8">
    <source>
        <dbReference type="Proteomes" id="UP000447434"/>
    </source>
</evidence>
<keyword evidence="2" id="KW-0805">Transcription regulation</keyword>
<dbReference type="Gene3D" id="3.30.730.10">
    <property type="entry name" value="AP2/ERF domain"/>
    <property type="match status" value="2"/>
</dbReference>
<keyword evidence="5" id="KW-0539">Nucleus</keyword>
<dbReference type="OrthoDB" id="546813at2759"/>
<evidence type="ECO:0000256" key="1">
    <source>
        <dbReference type="ARBA" id="ARBA00004123"/>
    </source>
</evidence>
<comment type="subcellular location">
    <subcellularLocation>
        <location evidence="1">Nucleus</location>
    </subcellularLocation>
</comment>
<keyword evidence="3" id="KW-0238">DNA-binding</keyword>
<dbReference type="Pfam" id="PF00847">
    <property type="entry name" value="AP2"/>
    <property type="match status" value="1"/>
</dbReference>
<keyword evidence="4" id="KW-0804">Transcription</keyword>
<dbReference type="GO" id="GO:0003700">
    <property type="term" value="F:DNA-binding transcription factor activity"/>
    <property type="evidence" value="ECO:0007669"/>
    <property type="project" value="InterPro"/>
</dbReference>
<evidence type="ECO:0000256" key="2">
    <source>
        <dbReference type="ARBA" id="ARBA00023015"/>
    </source>
</evidence>
<dbReference type="CDD" id="cd00018">
    <property type="entry name" value="AP2"/>
    <property type="match status" value="2"/>
</dbReference>
<evidence type="ECO:0000313" key="7">
    <source>
        <dbReference type="EMBL" id="KAE9600372.1"/>
    </source>
</evidence>
<reference evidence="8" key="1">
    <citation type="journal article" date="2020" name="Nat. Commun.">
        <title>Genome sequence of the cluster root forming white lupin.</title>
        <authorList>
            <person name="Hufnagel B."/>
            <person name="Marques A."/>
            <person name="Soriano A."/>
            <person name="Marques L."/>
            <person name="Divol F."/>
            <person name="Doumas P."/>
            <person name="Sallet E."/>
            <person name="Mancinotti D."/>
            <person name="Carrere S."/>
            <person name="Marande W."/>
            <person name="Arribat S."/>
            <person name="Keller J."/>
            <person name="Huneau C."/>
            <person name="Blein T."/>
            <person name="Aime D."/>
            <person name="Laguerre M."/>
            <person name="Taylor J."/>
            <person name="Schubert V."/>
            <person name="Nelson M."/>
            <person name="Geu-Flores F."/>
            <person name="Crespi M."/>
            <person name="Gallardo-Guerrero K."/>
            <person name="Delaux P.-M."/>
            <person name="Salse J."/>
            <person name="Berges H."/>
            <person name="Guyot R."/>
            <person name="Gouzy J."/>
            <person name="Peret B."/>
        </authorList>
    </citation>
    <scope>NUCLEOTIDE SEQUENCE [LARGE SCALE GENOMIC DNA]</scope>
    <source>
        <strain evidence="8">cv. Amiga</strain>
    </source>
</reference>
<dbReference type="SMART" id="SM00380">
    <property type="entry name" value="AP2"/>
    <property type="match status" value="2"/>
</dbReference>
<evidence type="ECO:0000256" key="3">
    <source>
        <dbReference type="ARBA" id="ARBA00023125"/>
    </source>
</evidence>
<dbReference type="InterPro" id="IPR001471">
    <property type="entry name" value="AP2/ERF_dom"/>
</dbReference>
<dbReference type="EMBL" id="WOCE01000014">
    <property type="protein sequence ID" value="KAE9600372.1"/>
    <property type="molecule type" value="Genomic_DNA"/>
</dbReference>
<comment type="caution">
    <text evidence="7">The sequence shown here is derived from an EMBL/GenBank/DDBJ whole genome shotgun (WGS) entry which is preliminary data.</text>
</comment>
<dbReference type="GO" id="GO:0005634">
    <property type="term" value="C:nucleus"/>
    <property type="evidence" value="ECO:0007669"/>
    <property type="project" value="UniProtKB-SubCell"/>
</dbReference>
<gene>
    <name evidence="7" type="ORF">Lalb_Chr14g0372191</name>
</gene>
<dbReference type="PANTHER" id="PTHR32467:SF218">
    <property type="entry name" value="AP2-LIKE ETHYLENE-RESPONSIVE TRANSCRIPTION FACTOR PLT2"/>
    <property type="match status" value="1"/>
</dbReference>
<keyword evidence="8" id="KW-1185">Reference proteome</keyword>
<feature type="region of interest" description="Disordered" evidence="6">
    <location>
        <begin position="124"/>
        <end position="176"/>
    </location>
</feature>
<organism evidence="7 8">
    <name type="scientific">Lupinus albus</name>
    <name type="common">White lupine</name>
    <name type="synonym">Lupinus termis</name>
    <dbReference type="NCBI Taxonomy" id="3870"/>
    <lineage>
        <taxon>Eukaryota</taxon>
        <taxon>Viridiplantae</taxon>
        <taxon>Streptophyta</taxon>
        <taxon>Embryophyta</taxon>
        <taxon>Tracheophyta</taxon>
        <taxon>Spermatophyta</taxon>
        <taxon>Magnoliopsida</taxon>
        <taxon>eudicotyledons</taxon>
        <taxon>Gunneridae</taxon>
        <taxon>Pentapetalae</taxon>
        <taxon>rosids</taxon>
        <taxon>fabids</taxon>
        <taxon>Fabales</taxon>
        <taxon>Fabaceae</taxon>
        <taxon>Papilionoideae</taxon>
        <taxon>50 kb inversion clade</taxon>
        <taxon>genistoids sensu lato</taxon>
        <taxon>core genistoids</taxon>
        <taxon>Genisteae</taxon>
        <taxon>Lupinus</taxon>
    </lineage>
</organism>
<name>A0A6A4PFS9_LUPAL</name>
<protein>
    <submittedName>
        <fullName evidence="7">Putative transcription factor AP2-EREBP family</fullName>
    </submittedName>
</protein>
<dbReference type="PANTHER" id="PTHR32467">
    <property type="entry name" value="AP2-LIKE ETHYLENE-RESPONSIVE TRANSCRIPTION FACTOR"/>
    <property type="match status" value="1"/>
</dbReference>
<dbReference type="InterPro" id="IPR016177">
    <property type="entry name" value="DNA-bd_dom_sf"/>
</dbReference>
<dbReference type="InterPro" id="IPR036955">
    <property type="entry name" value="AP2/ERF_dom_sf"/>
</dbReference>